<organism evidence="7 8">
    <name type="scientific">Nothobranchius furzeri</name>
    <name type="common">Turquoise killifish</name>
    <dbReference type="NCBI Taxonomy" id="105023"/>
    <lineage>
        <taxon>Eukaryota</taxon>
        <taxon>Metazoa</taxon>
        <taxon>Chordata</taxon>
        <taxon>Craniata</taxon>
        <taxon>Vertebrata</taxon>
        <taxon>Euteleostomi</taxon>
        <taxon>Actinopterygii</taxon>
        <taxon>Neopterygii</taxon>
        <taxon>Teleostei</taxon>
        <taxon>Neoteleostei</taxon>
        <taxon>Acanthomorphata</taxon>
        <taxon>Ovalentaria</taxon>
        <taxon>Atherinomorphae</taxon>
        <taxon>Cyprinodontiformes</taxon>
        <taxon>Nothobranchiidae</taxon>
        <taxon>Nothobranchius</taxon>
    </lineage>
</organism>
<dbReference type="GO" id="GO:0031349">
    <property type="term" value="P:positive regulation of defense response"/>
    <property type="evidence" value="ECO:0007669"/>
    <property type="project" value="UniProtKB-ARBA"/>
</dbReference>
<keyword evidence="3 4" id="KW-0067">ATP-binding</keyword>
<evidence type="ECO:0000313" key="7">
    <source>
        <dbReference type="EMBL" id="KAF7224586.1"/>
    </source>
</evidence>
<keyword evidence="1" id="KW-0723">Serine/threonine-protein kinase</keyword>
<evidence type="ECO:0000313" key="8">
    <source>
        <dbReference type="Proteomes" id="UP000822369"/>
    </source>
</evidence>
<feature type="domain" description="Protein kinase" evidence="5">
    <location>
        <begin position="14"/>
        <end position="307"/>
    </location>
</feature>
<dbReference type="PROSITE" id="PS50011">
    <property type="entry name" value="PROTEIN_KINASE_DOM"/>
    <property type="match status" value="1"/>
</dbReference>
<comment type="caution">
    <text evidence="7">The sequence shown here is derived from an EMBL/GenBank/DDBJ whole genome shotgun (WGS) entry which is preliminary data.</text>
</comment>
<dbReference type="PROSITE" id="PS00108">
    <property type="entry name" value="PROTEIN_KINASE_ST"/>
    <property type="match status" value="1"/>
</dbReference>
<evidence type="ECO:0000256" key="1">
    <source>
        <dbReference type="ARBA" id="ARBA00022527"/>
    </source>
</evidence>
<dbReference type="InterPro" id="IPR000719">
    <property type="entry name" value="Prot_kinase_dom"/>
</dbReference>
<dbReference type="Gene3D" id="1.10.533.10">
    <property type="entry name" value="Death Domain, Fas"/>
    <property type="match status" value="1"/>
</dbReference>
<dbReference type="Gene3D" id="1.10.510.10">
    <property type="entry name" value="Transferase(Phosphotransferase) domain 1"/>
    <property type="match status" value="1"/>
</dbReference>
<reference evidence="7" key="1">
    <citation type="submission" date="2020-03" db="EMBL/GenBank/DDBJ databases">
        <title>Intra-Species Differences in Population Size shape Life History and Genome Evolution.</title>
        <authorList>
            <person name="Willemsen D."/>
            <person name="Cui R."/>
            <person name="Valenzano D.R."/>
        </authorList>
    </citation>
    <scope>NUCLEOTIDE SEQUENCE</scope>
    <source>
        <strain evidence="7">GRZ</strain>
        <tissue evidence="7">Whole</tissue>
    </source>
</reference>
<evidence type="ECO:0000256" key="3">
    <source>
        <dbReference type="ARBA" id="ARBA00022840"/>
    </source>
</evidence>
<dbReference type="PANTHER" id="PTHR44329:SF297">
    <property type="entry name" value="RECEPTOR-INTERACTING SERINE_THREONINE-PROTEIN KINASE 3"/>
    <property type="match status" value="1"/>
</dbReference>
<keyword evidence="2 4" id="KW-0547">Nucleotide-binding</keyword>
<feature type="binding site" evidence="4">
    <location>
        <position position="43"/>
    </location>
    <ligand>
        <name>ATP</name>
        <dbReference type="ChEBI" id="CHEBI:30616"/>
    </ligand>
</feature>
<protein>
    <submittedName>
        <fullName evidence="6">Transcript variant X1</fullName>
    </submittedName>
    <submittedName>
        <fullName evidence="7">Transcript variant X2</fullName>
    </submittedName>
</protein>
<dbReference type="GO" id="GO:0005524">
    <property type="term" value="F:ATP binding"/>
    <property type="evidence" value="ECO:0007669"/>
    <property type="project" value="UniProtKB-UniRule"/>
</dbReference>
<dbReference type="GO" id="GO:0009893">
    <property type="term" value="P:positive regulation of metabolic process"/>
    <property type="evidence" value="ECO:0007669"/>
    <property type="project" value="UniProtKB-ARBA"/>
</dbReference>
<evidence type="ECO:0000256" key="2">
    <source>
        <dbReference type="ARBA" id="ARBA00022741"/>
    </source>
</evidence>
<keyword evidence="1" id="KW-0808">Transferase</keyword>
<dbReference type="Proteomes" id="UP000822369">
    <property type="component" value="Chromosome 4"/>
</dbReference>
<dbReference type="PANTHER" id="PTHR44329">
    <property type="entry name" value="SERINE/THREONINE-PROTEIN KINASE TNNI3K-RELATED"/>
    <property type="match status" value="1"/>
</dbReference>
<name>A0A9D2YQ24_NOTFU</name>
<dbReference type="SUPFAM" id="SSF56112">
    <property type="entry name" value="Protein kinase-like (PK-like)"/>
    <property type="match status" value="1"/>
</dbReference>
<accession>A0A9D2YQ24</accession>
<proteinExistence type="predicted"/>
<dbReference type="InterPro" id="IPR017441">
    <property type="entry name" value="Protein_kinase_ATP_BS"/>
</dbReference>
<dbReference type="Pfam" id="PF07714">
    <property type="entry name" value="PK_Tyr_Ser-Thr"/>
    <property type="match status" value="1"/>
</dbReference>
<dbReference type="EMBL" id="JAAVVJ010000004">
    <property type="protein sequence ID" value="KAF7224586.1"/>
    <property type="molecule type" value="Genomic_DNA"/>
</dbReference>
<dbReference type="InterPro" id="IPR001245">
    <property type="entry name" value="Ser-Thr/Tyr_kinase_cat_dom"/>
</dbReference>
<dbReference type="InterPro" id="IPR011029">
    <property type="entry name" value="DEATH-like_dom_sf"/>
</dbReference>
<dbReference type="PROSITE" id="PS00107">
    <property type="entry name" value="PROTEIN_KINASE_ATP"/>
    <property type="match status" value="1"/>
</dbReference>
<keyword evidence="1" id="KW-0418">Kinase</keyword>
<dbReference type="InterPro" id="IPR011009">
    <property type="entry name" value="Kinase-like_dom_sf"/>
</dbReference>
<dbReference type="KEGG" id="nfu:107388879"/>
<dbReference type="GO" id="GO:0043123">
    <property type="term" value="P:positive regulation of canonical NF-kappaB signal transduction"/>
    <property type="evidence" value="ECO:0007669"/>
    <property type="project" value="UniProtKB-ARBA"/>
</dbReference>
<dbReference type="SMART" id="SM00220">
    <property type="entry name" value="S_TKc"/>
    <property type="match status" value="1"/>
</dbReference>
<dbReference type="AlphaFoldDB" id="A0A9D2YQ24"/>
<evidence type="ECO:0000259" key="5">
    <source>
        <dbReference type="PROSITE" id="PS50011"/>
    </source>
</evidence>
<gene>
    <name evidence="7" type="ORF">G4P62_012830</name>
</gene>
<evidence type="ECO:0000256" key="4">
    <source>
        <dbReference type="PROSITE-ProRule" id="PRU10141"/>
    </source>
</evidence>
<dbReference type="GO" id="GO:0004706">
    <property type="term" value="F:JUN kinase kinase kinase activity"/>
    <property type="evidence" value="ECO:0007669"/>
    <property type="project" value="TreeGrafter"/>
</dbReference>
<evidence type="ECO:0000313" key="6">
    <source>
        <dbReference type="EMBL" id="KAF7224585.1"/>
    </source>
</evidence>
<sequence length="506" mass="56734">MSQMSSEVIKDTDLDEWRPIGSGGFGSVWKVRHKTWRLDLAVKLLHNTSSPAEIKDLNTEANHMKSLFFEFVVRLYGTYDGTPSSEEYRRRGLVMEYMRRGSIETLQKEMAGPPPLPLAFRLAHQVALGMNFLHSKGVLHCDLKPSNVLLTDEFNAKVRCCLSSVSSKTLNPVYCLLLQLADFGLSRVSASVLDKRKIPSEEVGGTYKYMPPEAFDLSYEPVRSFDIYSYGILLWSIVTGQEPYRGKFYSLVEMLIRRGGRPKVDFFQKQEQGMKELVTLMTQCWDGNPKNRPKSEDITKDTEGLFLKHKCKVDVAVHKVLLELDSQSGNSQANEAAGASPRTPENALLNDVVDNSRVFTQHVQGFGGASTFPGCQPIRNVIRSEQMIGPSQVQHVETLVQPPGMDAVTPMTSDRVCLTQSEKAKFVDDKKPVIVQRASRVMAVVEVLGNKVHQESYSEIRAEITSQDQMRALYDGPLRSGGEPVKAAFYDFLKIHEQNLMEDLGG</sequence>
<dbReference type="EMBL" id="JAAVVJ010000004">
    <property type="protein sequence ID" value="KAF7224585.1"/>
    <property type="molecule type" value="Genomic_DNA"/>
</dbReference>
<dbReference type="InterPro" id="IPR008271">
    <property type="entry name" value="Ser/Thr_kinase_AS"/>
</dbReference>
<dbReference type="InterPro" id="IPR051681">
    <property type="entry name" value="Ser/Thr_Kinases-Pseudokinases"/>
</dbReference>